<reference evidence="1" key="1">
    <citation type="submission" date="2017-07" db="EMBL/GenBank/DDBJ databases">
        <title>Taro Niue Genome Assembly and Annotation.</title>
        <authorList>
            <person name="Atibalentja N."/>
            <person name="Keating K."/>
            <person name="Fields C.J."/>
        </authorList>
    </citation>
    <scope>NUCLEOTIDE SEQUENCE</scope>
    <source>
        <strain evidence="1">Niue_2</strain>
        <tissue evidence="1">Leaf</tissue>
    </source>
</reference>
<dbReference type="Proteomes" id="UP000652761">
    <property type="component" value="Unassembled WGS sequence"/>
</dbReference>
<gene>
    <name evidence="1" type="ORF">Taro_020907</name>
</gene>
<dbReference type="InterPro" id="IPR035940">
    <property type="entry name" value="CAP_sf"/>
</dbReference>
<dbReference type="OrthoDB" id="337038at2759"/>
<proteinExistence type="predicted"/>
<evidence type="ECO:0000313" key="1">
    <source>
        <dbReference type="EMBL" id="MQL88352.1"/>
    </source>
</evidence>
<protein>
    <submittedName>
        <fullName evidence="1">Uncharacterized protein</fullName>
    </submittedName>
</protein>
<comment type="caution">
    <text evidence="1">The sequence shown here is derived from an EMBL/GenBank/DDBJ whole genome shotgun (WGS) entry which is preliminary data.</text>
</comment>
<organism evidence="1 2">
    <name type="scientific">Colocasia esculenta</name>
    <name type="common">Wild taro</name>
    <name type="synonym">Arum esculentum</name>
    <dbReference type="NCBI Taxonomy" id="4460"/>
    <lineage>
        <taxon>Eukaryota</taxon>
        <taxon>Viridiplantae</taxon>
        <taxon>Streptophyta</taxon>
        <taxon>Embryophyta</taxon>
        <taxon>Tracheophyta</taxon>
        <taxon>Spermatophyta</taxon>
        <taxon>Magnoliopsida</taxon>
        <taxon>Liliopsida</taxon>
        <taxon>Araceae</taxon>
        <taxon>Aroideae</taxon>
        <taxon>Colocasieae</taxon>
        <taxon>Colocasia</taxon>
    </lineage>
</organism>
<dbReference type="EMBL" id="NMUH01001049">
    <property type="protein sequence ID" value="MQL88352.1"/>
    <property type="molecule type" value="Genomic_DNA"/>
</dbReference>
<name>A0A843UPW5_COLES</name>
<dbReference type="SUPFAM" id="SSF55797">
    <property type="entry name" value="PR-1-like"/>
    <property type="match status" value="1"/>
</dbReference>
<accession>A0A843UPW5</accession>
<sequence>MVWDDAVTAYAQSYAHQRIGDYNLVHSGGPYGENLTKPSESRPNLLILLCNWLPSEGDQSLTQAFS</sequence>
<evidence type="ECO:0000313" key="2">
    <source>
        <dbReference type="Proteomes" id="UP000652761"/>
    </source>
</evidence>
<keyword evidence="2" id="KW-1185">Reference proteome</keyword>
<dbReference type="AlphaFoldDB" id="A0A843UPW5"/>